<dbReference type="InterPro" id="IPR006879">
    <property type="entry name" value="YdjC-like"/>
</dbReference>
<keyword evidence="4" id="KW-0460">Magnesium</keyword>
<proteinExistence type="predicted"/>
<dbReference type="GO" id="GO:0046872">
    <property type="term" value="F:metal ion binding"/>
    <property type="evidence" value="ECO:0007669"/>
    <property type="project" value="UniProtKB-KW"/>
</dbReference>
<evidence type="ECO:0000256" key="2">
    <source>
        <dbReference type="ARBA" id="ARBA00022723"/>
    </source>
</evidence>
<sequence>MKKLIINCDDYGWDAPATQAILELGAAGQVSSTTVMANFASDAELRALAKLASPTLSVGLHLTLNAGQPLSAASQVPSLVDANGQFYSSSQLWQRFLLGQVRSAELKLEIAAQLRRLAAAGLPPSHADSHQHLHQYPLLGPALLGSLRELGVRRVRRLTAAGRLDGRGLVLQAFALSSRRALRGFATPGALVSTFSTEAASAAGFRRGVGAAFGQAQVVEFMSHPGLSERPGSPLMRVPEYTFWRSGEAHELLRELGGELVSYAQFAQ</sequence>
<comment type="cofactor">
    <cofactor evidence="1">
        <name>Mg(2+)</name>
        <dbReference type="ChEBI" id="CHEBI:18420"/>
    </cofactor>
</comment>
<keyword evidence="7" id="KW-1185">Reference proteome</keyword>
<evidence type="ECO:0000313" key="6">
    <source>
        <dbReference type="EMBL" id="MVN78397.1"/>
    </source>
</evidence>
<dbReference type="Gene3D" id="3.20.20.370">
    <property type="entry name" value="Glycoside hydrolase/deacetylase"/>
    <property type="match status" value="1"/>
</dbReference>
<dbReference type="PANTHER" id="PTHR31609">
    <property type="entry name" value="YDJC DEACETYLASE FAMILY MEMBER"/>
    <property type="match status" value="1"/>
</dbReference>
<dbReference type="GO" id="GO:0019213">
    <property type="term" value="F:deacetylase activity"/>
    <property type="evidence" value="ECO:0007669"/>
    <property type="project" value="TreeGrafter"/>
</dbReference>
<evidence type="ECO:0000256" key="4">
    <source>
        <dbReference type="ARBA" id="ARBA00022842"/>
    </source>
</evidence>
<name>A0A7K1TJ07_9BACT</name>
<dbReference type="AlphaFoldDB" id="A0A7K1TJ07"/>
<evidence type="ECO:0000313" key="7">
    <source>
        <dbReference type="Proteomes" id="UP000441336"/>
    </source>
</evidence>
<dbReference type="GO" id="GO:0005975">
    <property type="term" value="P:carbohydrate metabolic process"/>
    <property type="evidence" value="ECO:0007669"/>
    <property type="project" value="InterPro"/>
</dbReference>
<gene>
    <name evidence="6" type="ORF">GO988_18865</name>
</gene>
<evidence type="ECO:0000256" key="1">
    <source>
        <dbReference type="ARBA" id="ARBA00001946"/>
    </source>
</evidence>
<evidence type="ECO:0000256" key="3">
    <source>
        <dbReference type="ARBA" id="ARBA00022801"/>
    </source>
</evidence>
<keyword evidence="5" id="KW-0119">Carbohydrate metabolism</keyword>
<dbReference type="InterPro" id="IPR011330">
    <property type="entry name" value="Glyco_hydro/deAcase_b/a-brl"/>
</dbReference>
<comment type="caution">
    <text evidence="6">The sequence shown here is derived from an EMBL/GenBank/DDBJ whole genome shotgun (WGS) entry which is preliminary data.</text>
</comment>
<dbReference type="GO" id="GO:0016787">
    <property type="term" value="F:hydrolase activity"/>
    <property type="evidence" value="ECO:0007669"/>
    <property type="project" value="UniProtKB-KW"/>
</dbReference>
<dbReference type="Pfam" id="PF04794">
    <property type="entry name" value="YdjC"/>
    <property type="match status" value="1"/>
</dbReference>
<keyword evidence="3" id="KW-0378">Hydrolase</keyword>
<keyword evidence="2" id="KW-0479">Metal-binding</keyword>
<accession>A0A7K1TJ07</accession>
<dbReference type="RefSeq" id="WP_157568476.1">
    <property type="nucleotide sequence ID" value="NZ_WQKZ01000005.1"/>
</dbReference>
<dbReference type="SUPFAM" id="SSF88713">
    <property type="entry name" value="Glycoside hydrolase/deacetylase"/>
    <property type="match status" value="1"/>
</dbReference>
<organism evidence="6 7">
    <name type="scientific">Hymenobacter ginkgonis</name>
    <dbReference type="NCBI Taxonomy" id="2682976"/>
    <lineage>
        <taxon>Bacteria</taxon>
        <taxon>Pseudomonadati</taxon>
        <taxon>Bacteroidota</taxon>
        <taxon>Cytophagia</taxon>
        <taxon>Cytophagales</taxon>
        <taxon>Hymenobacteraceae</taxon>
        <taxon>Hymenobacter</taxon>
    </lineage>
</organism>
<evidence type="ECO:0000256" key="5">
    <source>
        <dbReference type="ARBA" id="ARBA00023277"/>
    </source>
</evidence>
<reference evidence="6 7" key="1">
    <citation type="submission" date="2019-12" db="EMBL/GenBank/DDBJ databases">
        <title>Hymenobacter sp. HMF4947 Genome sequencing and assembly.</title>
        <authorList>
            <person name="Kang H."/>
            <person name="Cha I."/>
            <person name="Kim H."/>
            <person name="Joh K."/>
        </authorList>
    </citation>
    <scope>NUCLEOTIDE SEQUENCE [LARGE SCALE GENOMIC DNA]</scope>
    <source>
        <strain evidence="6 7">HMF4947</strain>
    </source>
</reference>
<dbReference type="PANTHER" id="PTHR31609:SF1">
    <property type="entry name" value="CARBOHYDRATE DEACETYLASE"/>
    <property type="match status" value="1"/>
</dbReference>
<dbReference type="Proteomes" id="UP000441336">
    <property type="component" value="Unassembled WGS sequence"/>
</dbReference>
<dbReference type="EMBL" id="WQKZ01000005">
    <property type="protein sequence ID" value="MVN78397.1"/>
    <property type="molecule type" value="Genomic_DNA"/>
</dbReference>
<protein>
    <submittedName>
        <fullName evidence="6">ChbG/HpnK family deacetylase</fullName>
    </submittedName>
</protein>